<name>A0A0F9LJD4_9ZZZZ</name>
<sequence length="59" mass="6464">MEKTITVTIKNVYGTDRIYPACETSRLLVVLAKAKTFSAADIKTVKALGYSIEVQAKTL</sequence>
<accession>A0A0F9LJD4</accession>
<comment type="caution">
    <text evidence="1">The sequence shown here is derived from an EMBL/GenBank/DDBJ whole genome shotgun (WGS) entry which is preliminary data.</text>
</comment>
<organism evidence="1">
    <name type="scientific">marine sediment metagenome</name>
    <dbReference type="NCBI Taxonomy" id="412755"/>
    <lineage>
        <taxon>unclassified sequences</taxon>
        <taxon>metagenomes</taxon>
        <taxon>ecological metagenomes</taxon>
    </lineage>
</organism>
<reference evidence="1" key="1">
    <citation type="journal article" date="2015" name="Nature">
        <title>Complex archaea that bridge the gap between prokaryotes and eukaryotes.</title>
        <authorList>
            <person name="Spang A."/>
            <person name="Saw J.H."/>
            <person name="Jorgensen S.L."/>
            <person name="Zaremba-Niedzwiedzka K."/>
            <person name="Martijn J."/>
            <person name="Lind A.E."/>
            <person name="van Eijk R."/>
            <person name="Schleper C."/>
            <person name="Guy L."/>
            <person name="Ettema T.J."/>
        </authorList>
    </citation>
    <scope>NUCLEOTIDE SEQUENCE</scope>
</reference>
<protein>
    <submittedName>
        <fullName evidence="1">Uncharacterized protein</fullName>
    </submittedName>
</protein>
<dbReference type="EMBL" id="LAZR01006259">
    <property type="protein sequence ID" value="KKM93488.1"/>
    <property type="molecule type" value="Genomic_DNA"/>
</dbReference>
<evidence type="ECO:0000313" key="1">
    <source>
        <dbReference type="EMBL" id="KKM93488.1"/>
    </source>
</evidence>
<gene>
    <name evidence="1" type="ORF">LCGC14_1207870</name>
</gene>
<dbReference type="AlphaFoldDB" id="A0A0F9LJD4"/>
<proteinExistence type="predicted"/>